<gene>
    <name evidence="2" type="ORF">VHA_002662</name>
</gene>
<dbReference type="InterPro" id="IPR002575">
    <property type="entry name" value="Aminoglycoside_PTrfase"/>
</dbReference>
<dbReference type="EMBL" id="ADAQ01000013">
    <property type="protein sequence ID" value="EEY70803.1"/>
    <property type="molecule type" value="Genomic_DNA"/>
</dbReference>
<feature type="domain" description="Aminoglycoside phosphotransferase" evidence="1">
    <location>
        <begin position="107"/>
        <end position="161"/>
    </location>
</feature>
<protein>
    <recommendedName>
        <fullName evidence="1">Aminoglycoside phosphotransferase domain-containing protein</fullName>
    </recommendedName>
</protein>
<sequence length="257" mass="29107">MEKLTGDRESAIYKNGEVVIRPLNPWSATVHRVLRHLVQSGVQGVPELIRVKGQQEHLSYVEGDIYDYPLVGEIATQEALKSAATFLRNIHDATASFLSENMDVSHTWMLKARQPQEVICHGDFAPYNVALSGNVVVGAFDFDTVHPAPRVWDLAYSIYCWAPFKTDKIDNLGSISDQILRAKVFCDSYGADSRQREKLPDVMIERLTALVDLMQYEAKQGNGKFAENIIQGHHLSYLKDIAYIQNYKEKIRHGLCR</sequence>
<dbReference type="Proteomes" id="UP000003604">
    <property type="component" value="Unassembled WGS sequence"/>
</dbReference>
<evidence type="ECO:0000259" key="1">
    <source>
        <dbReference type="Pfam" id="PF01636"/>
    </source>
</evidence>
<dbReference type="SUPFAM" id="SSF56112">
    <property type="entry name" value="Protein kinase-like (PK-like)"/>
    <property type="match status" value="1"/>
</dbReference>
<dbReference type="InterPro" id="IPR011009">
    <property type="entry name" value="Kinase-like_dom_sf"/>
</dbReference>
<dbReference type="Gene3D" id="3.90.1200.10">
    <property type="match status" value="1"/>
</dbReference>
<evidence type="ECO:0000313" key="2">
    <source>
        <dbReference type="EMBL" id="EEY70803.1"/>
    </source>
</evidence>
<reference evidence="2 3" key="1">
    <citation type="submission" date="2009-10" db="EMBL/GenBank/DDBJ databases">
        <authorList>
            <consortium name="Los Alamos National Laboratory (LANL)"/>
            <consortium name="National Microbial Pathogen Data Resource (NMPDR)"/>
            <person name="Saunders E.H."/>
            <person name="Munk A.C."/>
            <person name="Tapia R."/>
            <person name="Green L."/>
            <person name="Rogers Y."/>
            <person name="Detter J.C."/>
            <person name="Bruce D."/>
            <person name="Brettin T.S."/>
            <person name="Colwell R.R."/>
            <person name="Huq A."/>
            <person name="Grim C.J."/>
            <person name="Hasan N.A."/>
            <person name="Bartels D."/>
            <person name="Vonstein V."/>
        </authorList>
    </citation>
    <scope>NUCLEOTIDE SEQUENCE [LARGE SCALE GENOMIC DNA]</scope>
    <source>
        <strain evidence="2 3">CIP 101886</strain>
    </source>
</reference>
<dbReference type="Pfam" id="PF01636">
    <property type="entry name" value="APH"/>
    <property type="match status" value="1"/>
</dbReference>
<organism evidence="2 3">
    <name type="scientific">Grimontia hollisae CIP 101886</name>
    <dbReference type="NCBI Taxonomy" id="675812"/>
    <lineage>
        <taxon>Bacteria</taxon>
        <taxon>Pseudomonadati</taxon>
        <taxon>Pseudomonadota</taxon>
        <taxon>Gammaproteobacteria</taxon>
        <taxon>Vibrionales</taxon>
        <taxon>Vibrionaceae</taxon>
        <taxon>Grimontia</taxon>
    </lineage>
</organism>
<evidence type="ECO:0000313" key="3">
    <source>
        <dbReference type="Proteomes" id="UP000003604"/>
    </source>
</evidence>
<comment type="caution">
    <text evidence="2">The sequence shown here is derived from an EMBL/GenBank/DDBJ whole genome shotgun (WGS) entry which is preliminary data.</text>
</comment>
<dbReference type="GeneID" id="58897557"/>
<accession>D0IA85</accession>
<dbReference type="AlphaFoldDB" id="D0IA85"/>
<dbReference type="OrthoDB" id="236897at2"/>
<proteinExistence type="predicted"/>
<keyword evidence="3" id="KW-1185">Reference proteome</keyword>
<dbReference type="RefSeq" id="WP_005505255.1">
    <property type="nucleotide sequence ID" value="NZ_ADAQ01000013.1"/>
</dbReference>
<dbReference type="eggNOG" id="COG2334">
    <property type="taxonomic scope" value="Bacteria"/>
</dbReference>
<name>D0IA85_GRIHO</name>